<dbReference type="Proteomes" id="UP000054558">
    <property type="component" value="Unassembled WGS sequence"/>
</dbReference>
<feature type="region of interest" description="Disordered" evidence="1">
    <location>
        <begin position="106"/>
        <end position="171"/>
    </location>
</feature>
<feature type="compositionally biased region" description="Basic and acidic residues" evidence="1">
    <location>
        <begin position="144"/>
        <end position="171"/>
    </location>
</feature>
<protein>
    <submittedName>
        <fullName evidence="2">Uncharacterized protein</fullName>
    </submittedName>
</protein>
<proteinExistence type="predicted"/>
<dbReference type="EMBL" id="DF237477">
    <property type="protein sequence ID" value="GAQ89481.1"/>
    <property type="molecule type" value="Genomic_DNA"/>
</dbReference>
<dbReference type="AlphaFoldDB" id="A0A1Y1IK21"/>
<evidence type="ECO:0000313" key="2">
    <source>
        <dbReference type="EMBL" id="GAQ89481.1"/>
    </source>
</evidence>
<accession>A0A1Y1IK21</accession>
<gene>
    <name evidence="2" type="ORF">KFL_005280010</name>
</gene>
<evidence type="ECO:0000256" key="1">
    <source>
        <dbReference type="SAM" id="MobiDB-lite"/>
    </source>
</evidence>
<reference evidence="2 3" key="1">
    <citation type="journal article" date="2014" name="Nat. Commun.">
        <title>Klebsormidium flaccidum genome reveals primary factors for plant terrestrial adaptation.</title>
        <authorList>
            <person name="Hori K."/>
            <person name="Maruyama F."/>
            <person name="Fujisawa T."/>
            <person name="Togashi T."/>
            <person name="Yamamoto N."/>
            <person name="Seo M."/>
            <person name="Sato S."/>
            <person name="Yamada T."/>
            <person name="Mori H."/>
            <person name="Tajima N."/>
            <person name="Moriyama T."/>
            <person name="Ikeuchi M."/>
            <person name="Watanabe M."/>
            <person name="Wada H."/>
            <person name="Kobayashi K."/>
            <person name="Saito M."/>
            <person name="Masuda T."/>
            <person name="Sasaki-Sekimoto Y."/>
            <person name="Mashiguchi K."/>
            <person name="Awai K."/>
            <person name="Shimojima M."/>
            <person name="Masuda S."/>
            <person name="Iwai M."/>
            <person name="Nobusawa T."/>
            <person name="Narise T."/>
            <person name="Kondo S."/>
            <person name="Saito H."/>
            <person name="Sato R."/>
            <person name="Murakawa M."/>
            <person name="Ihara Y."/>
            <person name="Oshima-Yamada Y."/>
            <person name="Ohtaka K."/>
            <person name="Satoh M."/>
            <person name="Sonobe K."/>
            <person name="Ishii M."/>
            <person name="Ohtani R."/>
            <person name="Kanamori-Sato M."/>
            <person name="Honoki R."/>
            <person name="Miyazaki D."/>
            <person name="Mochizuki H."/>
            <person name="Umetsu J."/>
            <person name="Higashi K."/>
            <person name="Shibata D."/>
            <person name="Kamiya Y."/>
            <person name="Sato N."/>
            <person name="Nakamura Y."/>
            <person name="Tabata S."/>
            <person name="Ida S."/>
            <person name="Kurokawa K."/>
            <person name="Ohta H."/>
        </authorList>
    </citation>
    <scope>NUCLEOTIDE SEQUENCE [LARGE SCALE GENOMIC DNA]</scope>
    <source>
        <strain evidence="2 3">NIES-2285</strain>
    </source>
</reference>
<keyword evidence="3" id="KW-1185">Reference proteome</keyword>
<evidence type="ECO:0000313" key="3">
    <source>
        <dbReference type="Proteomes" id="UP000054558"/>
    </source>
</evidence>
<feature type="non-terminal residue" evidence="2">
    <location>
        <position position="171"/>
    </location>
</feature>
<sequence length="171" mass="18464">MYGKCFRARDGSHLCGCQRFKPSKEDAETCRVCDHDDGWHEGPNAGADAKQQYELQAGLGRTPEMAVGTLVGTAVAGAVDMTILPTPSLERRFSYDIEEAAAGLSDAGASAAGCTTEQLDSGQLPENFEPLPSTQGLPGEVGEFQEREHLLPRREVEAGNKEAELRENVKR</sequence>
<organism evidence="2 3">
    <name type="scientific">Klebsormidium nitens</name>
    <name type="common">Green alga</name>
    <name type="synonym">Ulothrix nitens</name>
    <dbReference type="NCBI Taxonomy" id="105231"/>
    <lineage>
        <taxon>Eukaryota</taxon>
        <taxon>Viridiplantae</taxon>
        <taxon>Streptophyta</taxon>
        <taxon>Klebsormidiophyceae</taxon>
        <taxon>Klebsormidiales</taxon>
        <taxon>Klebsormidiaceae</taxon>
        <taxon>Klebsormidium</taxon>
    </lineage>
</organism>
<name>A0A1Y1IK21_KLENI</name>